<evidence type="ECO:0000259" key="2">
    <source>
        <dbReference type="SMART" id="SM00587"/>
    </source>
</evidence>
<dbReference type="SUPFAM" id="SSF56112">
    <property type="entry name" value="Protein kinase-like (PK-like)"/>
    <property type="match status" value="1"/>
</dbReference>
<dbReference type="EMBL" id="HBNS01056915">
    <property type="protein sequence ID" value="CAE4660747.1"/>
    <property type="molecule type" value="Transcribed_RNA"/>
</dbReference>
<proteinExistence type="predicted"/>
<dbReference type="Gene3D" id="3.90.1200.10">
    <property type="match status" value="1"/>
</dbReference>
<dbReference type="InterPro" id="IPR011009">
    <property type="entry name" value="Kinase-like_dom_sf"/>
</dbReference>
<name>A0A7S4T1M6_9STRA</name>
<feature type="signal peptide" evidence="1">
    <location>
        <begin position="1"/>
        <end position="24"/>
    </location>
</feature>
<evidence type="ECO:0000313" key="3">
    <source>
        <dbReference type="EMBL" id="CAE4660747.1"/>
    </source>
</evidence>
<feature type="chain" id="PRO_5030525147" description="CHK kinase-like domain-containing protein" evidence="1">
    <location>
        <begin position="25"/>
        <end position="517"/>
    </location>
</feature>
<dbReference type="SMART" id="SM00587">
    <property type="entry name" value="CHK"/>
    <property type="match status" value="1"/>
</dbReference>
<dbReference type="PANTHER" id="PTHR11012:SF30">
    <property type="entry name" value="PROTEIN KINASE-LIKE DOMAIN-CONTAINING"/>
    <property type="match status" value="1"/>
</dbReference>
<dbReference type="PANTHER" id="PTHR11012">
    <property type="entry name" value="PROTEIN KINASE-LIKE DOMAIN-CONTAINING"/>
    <property type="match status" value="1"/>
</dbReference>
<protein>
    <recommendedName>
        <fullName evidence="2">CHK kinase-like domain-containing protein</fullName>
    </recommendedName>
</protein>
<dbReference type="Pfam" id="PF02958">
    <property type="entry name" value="EcKL"/>
    <property type="match status" value="1"/>
</dbReference>
<reference evidence="3" key="1">
    <citation type="submission" date="2021-01" db="EMBL/GenBank/DDBJ databases">
        <authorList>
            <person name="Corre E."/>
            <person name="Pelletier E."/>
            <person name="Niang G."/>
            <person name="Scheremetjew M."/>
            <person name="Finn R."/>
            <person name="Kale V."/>
            <person name="Holt S."/>
            <person name="Cochrane G."/>
            <person name="Meng A."/>
            <person name="Brown T."/>
            <person name="Cohen L."/>
        </authorList>
    </citation>
    <scope>NUCLEOTIDE SEQUENCE</scope>
    <source>
        <strain evidence="3">GSO104</strain>
    </source>
</reference>
<accession>A0A7S4T1M6</accession>
<keyword evidence="1" id="KW-0732">Signal</keyword>
<dbReference type="AlphaFoldDB" id="A0A7S4T1M6"/>
<organism evidence="3">
    <name type="scientific">Ditylum brightwellii</name>
    <dbReference type="NCBI Taxonomy" id="49249"/>
    <lineage>
        <taxon>Eukaryota</taxon>
        <taxon>Sar</taxon>
        <taxon>Stramenopiles</taxon>
        <taxon>Ochrophyta</taxon>
        <taxon>Bacillariophyta</taxon>
        <taxon>Mediophyceae</taxon>
        <taxon>Lithodesmiophycidae</taxon>
        <taxon>Lithodesmiales</taxon>
        <taxon>Lithodesmiaceae</taxon>
        <taxon>Ditylum</taxon>
    </lineage>
</organism>
<dbReference type="InterPro" id="IPR004119">
    <property type="entry name" value="EcKL"/>
</dbReference>
<sequence length="517" mass="58468">MRLLLGRTTTTTLAILLAVPSATSFTALPISAKRARILTGGLQAKAASTGPSNLLTEGDTAIIISDLLKQEEDILRNFEEESTVLDIIQDVEGNPLSPQYLAKKMGIHTNDAQSYRCPEQGGFRGLMSNGCRVQLLPGGQTAFYKRIAFNELGHCQEKLKTAPHKLKRDMKSYKVVADFLASQARSDLQDKTGVIIPKCYDAKIRRNFANPMKSKFSFLLEDLTPWDGWHQRWLLDDLEECKAALSAYAKIHAFFWNGSTFYDNKDAAQELEAAVWKSGSYVQPEAQNWNQCKIVAEEWSKKRLRFKKELSCFDYWDNLGERLESVAEECGHLAHPFADDTLSEQYKKYRTFTHGDPKQANMFFRHGTTDSSGSEDIQVGLIDFQWSGFGLASTDIAHFLTSAVHADRLVDGGEDFLMRYYFDELQTHLVKFGAVETAGDALKHFSYETFMDQYDTAVLDICRLMIAYTWSRFDEPVEKDDAPACARTMNKTSYNKSIPNIVWLLGRCDEIMKSRGV</sequence>
<gene>
    <name evidence="3" type="ORF">DBRI00130_LOCUS40955</name>
</gene>
<feature type="domain" description="CHK kinase-like" evidence="2">
    <location>
        <begin position="218"/>
        <end position="431"/>
    </location>
</feature>
<evidence type="ECO:0000256" key="1">
    <source>
        <dbReference type="SAM" id="SignalP"/>
    </source>
</evidence>
<dbReference type="InterPro" id="IPR015897">
    <property type="entry name" value="CHK_kinase-like"/>
</dbReference>